<comment type="subcellular location">
    <subcellularLocation>
        <location evidence="1">Encapsulin nanocompartment</location>
    </subcellularLocation>
</comment>
<gene>
    <name evidence="4" type="ORF">ENP88_07970</name>
</gene>
<dbReference type="Gene3D" id="3.30.2400.20">
    <property type="match status" value="3"/>
</dbReference>
<evidence type="ECO:0000256" key="1">
    <source>
        <dbReference type="ARBA" id="ARBA00033738"/>
    </source>
</evidence>
<dbReference type="GO" id="GO:0140737">
    <property type="term" value="C:encapsulin nanocompartment"/>
    <property type="evidence" value="ECO:0007669"/>
    <property type="project" value="UniProtKB-SubCell"/>
</dbReference>
<proteinExistence type="predicted"/>
<protein>
    <submittedName>
        <fullName evidence="4">Rubrerythrin</fullName>
    </submittedName>
</protein>
<dbReference type="Pfam" id="PF02915">
    <property type="entry name" value="Rubrerythrin"/>
    <property type="match status" value="1"/>
</dbReference>
<evidence type="ECO:0000256" key="2">
    <source>
        <dbReference type="ARBA" id="ARBA00033787"/>
    </source>
</evidence>
<dbReference type="GO" id="GO:0046872">
    <property type="term" value="F:metal ion binding"/>
    <property type="evidence" value="ECO:0007669"/>
    <property type="project" value="InterPro"/>
</dbReference>
<keyword evidence="2" id="KW-1284">Encapsulin nanocompartment</keyword>
<dbReference type="PANTHER" id="PTHR37165">
    <property type="entry name" value="PEPTIDASE U56 FAMILY"/>
    <property type="match status" value="1"/>
</dbReference>
<dbReference type="SUPFAM" id="SSF56563">
    <property type="entry name" value="Major capsid protein gp5"/>
    <property type="match status" value="1"/>
</dbReference>
<evidence type="ECO:0000259" key="3">
    <source>
        <dbReference type="Pfam" id="PF02915"/>
    </source>
</evidence>
<dbReference type="Pfam" id="PF04454">
    <property type="entry name" value="Linocin_M18"/>
    <property type="match status" value="1"/>
</dbReference>
<feature type="domain" description="Rubrerythrin diiron-binding" evidence="3">
    <location>
        <begin position="22"/>
        <end position="87"/>
    </location>
</feature>
<dbReference type="AlphaFoldDB" id="A0A7J2TKB3"/>
<dbReference type="InterPro" id="IPR051429">
    <property type="entry name" value="Encapsulin_nc"/>
</dbReference>
<accession>A0A7J2TKB3</accession>
<sequence length="336" mass="37458">MLAVNPTLVVRDKPYSKEELMEALRLAIAAELDAISLYEQMARFSPDEKCRKIFLDVAREEKTHVGEFTALLLNLDSEQVSEFKEGFKEVEEKTGIKTALDGGDQGYFPVILNAFMEGIARSRRLFNLLPKTKIAAQSYRVDIIEGDGEVRAVRQEYRAIPLITQKFFIGLRELSDGSFDPAIAVRAAEMLVRAEERQIISGFMIGRKMKLGKWESSDECIEELLKAMREVAKVSSGPFAIVISPERFSKLLKVHEKGGKMVVEILREIFTGGIIVSPAIEEKVVVFANTPSAVDIVIGHEIELKELGPEGDSIAFIAMEALDLRVKNPNAVVVLE</sequence>
<dbReference type="PANTHER" id="PTHR37165:SF1">
    <property type="entry name" value="TYPE 1 ENCAPSULIN SHELL PROTEIN"/>
    <property type="match status" value="1"/>
</dbReference>
<dbReference type="InterPro" id="IPR007544">
    <property type="entry name" value="ENCAP"/>
</dbReference>
<dbReference type="Gene3D" id="6.10.140.1960">
    <property type="match status" value="1"/>
</dbReference>
<reference evidence="4" key="1">
    <citation type="journal article" date="2020" name="mSystems">
        <title>Genome- and Community-Level Interaction Insights into Carbon Utilization and Element Cycling Functions of Hydrothermarchaeota in Hydrothermal Sediment.</title>
        <authorList>
            <person name="Zhou Z."/>
            <person name="Liu Y."/>
            <person name="Xu W."/>
            <person name="Pan J."/>
            <person name="Luo Z.H."/>
            <person name="Li M."/>
        </authorList>
    </citation>
    <scope>NUCLEOTIDE SEQUENCE [LARGE SCALE GENOMIC DNA]</scope>
    <source>
        <strain evidence="4">SpSt-26</strain>
    </source>
</reference>
<organism evidence="4">
    <name type="scientific">Archaeoglobus fulgidus</name>
    <dbReference type="NCBI Taxonomy" id="2234"/>
    <lineage>
        <taxon>Archaea</taxon>
        <taxon>Methanobacteriati</taxon>
        <taxon>Methanobacteriota</taxon>
        <taxon>Archaeoglobi</taxon>
        <taxon>Archaeoglobales</taxon>
        <taxon>Archaeoglobaceae</taxon>
        <taxon>Archaeoglobus</taxon>
    </lineage>
</organism>
<dbReference type="InterPro" id="IPR009078">
    <property type="entry name" value="Ferritin-like_SF"/>
</dbReference>
<comment type="caution">
    <text evidence="4">The sequence shown here is derived from an EMBL/GenBank/DDBJ whole genome shotgun (WGS) entry which is preliminary data.</text>
</comment>
<dbReference type="SUPFAM" id="SSF47240">
    <property type="entry name" value="Ferritin-like"/>
    <property type="match status" value="1"/>
</dbReference>
<name>A0A7J2TKB3_ARCFL</name>
<dbReference type="GO" id="GO:0016491">
    <property type="term" value="F:oxidoreductase activity"/>
    <property type="evidence" value="ECO:0007669"/>
    <property type="project" value="InterPro"/>
</dbReference>
<evidence type="ECO:0000313" key="4">
    <source>
        <dbReference type="EMBL" id="HEH36050.1"/>
    </source>
</evidence>
<dbReference type="InterPro" id="IPR003251">
    <property type="entry name" value="Rr_diiron-bd_dom"/>
</dbReference>
<dbReference type="EMBL" id="DSLA01000127">
    <property type="protein sequence ID" value="HEH36050.1"/>
    <property type="molecule type" value="Genomic_DNA"/>
</dbReference>